<dbReference type="NCBIfam" id="TIGR00494">
    <property type="entry name" value="crcB"/>
    <property type="match status" value="1"/>
</dbReference>
<evidence type="ECO:0000256" key="2">
    <source>
        <dbReference type="ARBA" id="ARBA00022475"/>
    </source>
</evidence>
<dbReference type="PANTHER" id="PTHR28259">
    <property type="entry name" value="FLUORIDE EXPORT PROTEIN 1-RELATED"/>
    <property type="match status" value="1"/>
</dbReference>
<comment type="function">
    <text evidence="9 10">Fluoride-specific ion channel. Important for reducing fluoride concentration in the cell, thus reducing its toxicity.</text>
</comment>
<proteinExistence type="inferred from homology"/>
<protein>
    <recommendedName>
        <fullName evidence="10">Fluoride-specific ion channel FluC</fullName>
    </recommendedName>
</protein>
<accession>A0ABX0A610</accession>
<evidence type="ECO:0000256" key="10">
    <source>
        <dbReference type="HAMAP-Rule" id="MF_00454"/>
    </source>
</evidence>
<dbReference type="Proteomes" id="UP000743899">
    <property type="component" value="Unassembled WGS sequence"/>
</dbReference>
<evidence type="ECO:0000256" key="4">
    <source>
        <dbReference type="ARBA" id="ARBA00022989"/>
    </source>
</evidence>
<keyword evidence="10" id="KW-0813">Transport</keyword>
<keyword evidence="4 10" id="KW-1133">Transmembrane helix</keyword>
<dbReference type="HAMAP" id="MF_00454">
    <property type="entry name" value="FluC"/>
    <property type="match status" value="1"/>
</dbReference>
<feature type="transmembrane region" description="Helical" evidence="10">
    <location>
        <begin position="62"/>
        <end position="80"/>
    </location>
</feature>
<evidence type="ECO:0000256" key="9">
    <source>
        <dbReference type="ARBA" id="ARBA00049940"/>
    </source>
</evidence>
<keyword evidence="2 10" id="KW-1003">Cell membrane</keyword>
<keyword evidence="6 10" id="KW-0407">Ion channel</keyword>
<feature type="transmembrane region" description="Helical" evidence="10">
    <location>
        <begin position="92"/>
        <end position="115"/>
    </location>
</feature>
<dbReference type="EMBL" id="JAACYS010000085">
    <property type="protein sequence ID" value="NCU18836.1"/>
    <property type="molecule type" value="Genomic_DNA"/>
</dbReference>
<evidence type="ECO:0000256" key="8">
    <source>
        <dbReference type="ARBA" id="ARBA00035585"/>
    </source>
</evidence>
<dbReference type="RefSeq" id="WP_161921663.1">
    <property type="nucleotide sequence ID" value="NZ_JAACYS010000085.1"/>
</dbReference>
<keyword evidence="5 10" id="KW-0472">Membrane</keyword>
<name>A0ABX0A610_9BACI</name>
<keyword evidence="10" id="KW-0479">Metal-binding</keyword>
<comment type="subcellular location">
    <subcellularLocation>
        <location evidence="1 10">Cell membrane</location>
        <topology evidence="1 10">Multi-pass membrane protein</topology>
    </subcellularLocation>
</comment>
<comment type="similarity">
    <text evidence="7 10">Belongs to the fluoride channel Fluc/FEX (TC 1.A.43) family.</text>
</comment>
<evidence type="ECO:0000256" key="1">
    <source>
        <dbReference type="ARBA" id="ARBA00004651"/>
    </source>
</evidence>
<comment type="activity regulation">
    <text evidence="10">Na(+) is not transported, but it plays an essential structural role and its presence is essential for fluoride channel function.</text>
</comment>
<gene>
    <name evidence="10 11" type="primary">crcB</name>
    <name evidence="10" type="synonym">fluC</name>
    <name evidence="11" type="ORF">GW534_14225</name>
</gene>
<keyword evidence="3 10" id="KW-0812">Transmembrane</keyword>
<feature type="transmembrane region" description="Helical" evidence="10">
    <location>
        <begin position="31"/>
        <end position="50"/>
    </location>
</feature>
<dbReference type="Pfam" id="PF02537">
    <property type="entry name" value="CRCB"/>
    <property type="match status" value="1"/>
</dbReference>
<evidence type="ECO:0000256" key="7">
    <source>
        <dbReference type="ARBA" id="ARBA00035120"/>
    </source>
</evidence>
<feature type="binding site" evidence="10">
    <location>
        <position position="75"/>
    </location>
    <ligand>
        <name>Na(+)</name>
        <dbReference type="ChEBI" id="CHEBI:29101"/>
        <note>structural</note>
    </ligand>
</feature>
<dbReference type="InterPro" id="IPR003691">
    <property type="entry name" value="FluC"/>
</dbReference>
<reference evidence="11 12" key="1">
    <citation type="submission" date="2020-01" db="EMBL/GenBank/DDBJ databases">
        <title>A novel Bacillus sp. from Pasinler.</title>
        <authorList>
            <person name="Adiguzel A."/>
            <person name="Ay H."/>
            <person name="Baltaci M.O."/>
        </authorList>
    </citation>
    <scope>NUCLEOTIDE SEQUENCE [LARGE SCALE GENOMIC DNA]</scope>
    <source>
        <strain evidence="11 12">P1</strain>
    </source>
</reference>
<keyword evidence="10" id="KW-0406">Ion transport</keyword>
<feature type="binding site" evidence="10">
    <location>
        <position position="72"/>
    </location>
    <ligand>
        <name>Na(+)</name>
        <dbReference type="ChEBI" id="CHEBI:29101"/>
        <note>structural</note>
    </ligand>
</feature>
<evidence type="ECO:0000256" key="3">
    <source>
        <dbReference type="ARBA" id="ARBA00022692"/>
    </source>
</evidence>
<evidence type="ECO:0000256" key="5">
    <source>
        <dbReference type="ARBA" id="ARBA00023136"/>
    </source>
</evidence>
<evidence type="ECO:0000313" key="12">
    <source>
        <dbReference type="Proteomes" id="UP000743899"/>
    </source>
</evidence>
<sequence length="124" mass="13948">MKLLFVMIGGFFGAICRFALSEWIHTNNEFPLATLLINVSGCFLLGWFLTFVSQLRKIRPEFTLLVGTGFIGSFTTFSTFSLETLSLIQSGFIFMAFFYVLTSTVLGILLAYAGYHFAIAKREK</sequence>
<comment type="caution">
    <text evidence="11">The sequence shown here is derived from an EMBL/GenBank/DDBJ whole genome shotgun (WGS) entry which is preliminary data.</text>
</comment>
<keyword evidence="10" id="KW-0915">Sodium</keyword>
<organism evidence="11 12">
    <name type="scientific">Pallidibacillus pasinlerensis</name>
    <dbReference type="NCBI Taxonomy" id="2703818"/>
    <lineage>
        <taxon>Bacteria</taxon>
        <taxon>Bacillati</taxon>
        <taxon>Bacillota</taxon>
        <taxon>Bacilli</taxon>
        <taxon>Bacillales</taxon>
        <taxon>Bacillaceae</taxon>
        <taxon>Pallidibacillus</taxon>
    </lineage>
</organism>
<evidence type="ECO:0000256" key="6">
    <source>
        <dbReference type="ARBA" id="ARBA00023303"/>
    </source>
</evidence>
<evidence type="ECO:0000313" key="11">
    <source>
        <dbReference type="EMBL" id="NCU18836.1"/>
    </source>
</evidence>
<dbReference type="PANTHER" id="PTHR28259:SF1">
    <property type="entry name" value="FLUORIDE EXPORT PROTEIN 1-RELATED"/>
    <property type="match status" value="1"/>
</dbReference>
<comment type="catalytic activity">
    <reaction evidence="8">
        <text>fluoride(in) = fluoride(out)</text>
        <dbReference type="Rhea" id="RHEA:76159"/>
        <dbReference type="ChEBI" id="CHEBI:17051"/>
    </reaction>
    <physiologicalReaction direction="left-to-right" evidence="8">
        <dbReference type="Rhea" id="RHEA:76160"/>
    </physiologicalReaction>
</comment>
<keyword evidence="12" id="KW-1185">Reference proteome</keyword>